<keyword evidence="2" id="KW-1185">Reference proteome</keyword>
<dbReference type="EMBL" id="CM046399">
    <property type="protein sequence ID" value="KAI8527418.1"/>
    <property type="molecule type" value="Genomic_DNA"/>
</dbReference>
<dbReference type="Proteomes" id="UP001062846">
    <property type="component" value="Chromosome 12"/>
</dbReference>
<organism evidence="1 2">
    <name type="scientific">Rhododendron molle</name>
    <name type="common">Chinese azalea</name>
    <name type="synonym">Azalea mollis</name>
    <dbReference type="NCBI Taxonomy" id="49168"/>
    <lineage>
        <taxon>Eukaryota</taxon>
        <taxon>Viridiplantae</taxon>
        <taxon>Streptophyta</taxon>
        <taxon>Embryophyta</taxon>
        <taxon>Tracheophyta</taxon>
        <taxon>Spermatophyta</taxon>
        <taxon>Magnoliopsida</taxon>
        <taxon>eudicotyledons</taxon>
        <taxon>Gunneridae</taxon>
        <taxon>Pentapetalae</taxon>
        <taxon>asterids</taxon>
        <taxon>Ericales</taxon>
        <taxon>Ericaceae</taxon>
        <taxon>Ericoideae</taxon>
        <taxon>Rhodoreae</taxon>
        <taxon>Rhododendron</taxon>
    </lineage>
</organism>
<reference evidence="1" key="1">
    <citation type="submission" date="2022-02" db="EMBL/GenBank/DDBJ databases">
        <title>Plant Genome Project.</title>
        <authorList>
            <person name="Zhang R.-G."/>
        </authorList>
    </citation>
    <scope>NUCLEOTIDE SEQUENCE</scope>
    <source>
        <strain evidence="1">AT1</strain>
    </source>
</reference>
<accession>A0ACC0LF77</accession>
<evidence type="ECO:0000313" key="2">
    <source>
        <dbReference type="Proteomes" id="UP001062846"/>
    </source>
</evidence>
<evidence type="ECO:0000313" key="1">
    <source>
        <dbReference type="EMBL" id="KAI8527418.1"/>
    </source>
</evidence>
<proteinExistence type="predicted"/>
<protein>
    <submittedName>
        <fullName evidence="1">Uncharacterized protein</fullName>
    </submittedName>
</protein>
<comment type="caution">
    <text evidence="1">The sequence shown here is derived from an EMBL/GenBank/DDBJ whole genome shotgun (WGS) entry which is preliminary data.</text>
</comment>
<sequence length="93" mass="10664">MRSRMYQLLDEFDCSSSASIFSTKNQIDDLKHCPFAKRCEKEVLAEVDDWLSCPERKRARFEAHANDLGYPLHPSPEEDSPIAPSHNGQLNEI</sequence>
<name>A0ACC0LF77_RHOML</name>
<gene>
    <name evidence="1" type="ORF">RHMOL_Rhmol12G0073500</name>
</gene>